<proteinExistence type="predicted"/>
<evidence type="ECO:0000313" key="2">
    <source>
        <dbReference type="Proteomes" id="UP000180098"/>
    </source>
</evidence>
<dbReference type="AlphaFoldDB" id="A0A1S2LV77"/>
<dbReference type="EMBL" id="MLQQ01000001">
    <property type="protein sequence ID" value="OIJ15557.1"/>
    <property type="molecule type" value="Genomic_DNA"/>
</dbReference>
<dbReference type="RefSeq" id="WP_071311482.1">
    <property type="nucleotide sequence ID" value="NZ_MLQQ01000001.1"/>
</dbReference>
<dbReference type="OrthoDB" id="979709at2"/>
<sequence>MKRILPGSILSFNQYGHLKIPKAVKCECPECGKTTAFILKSNYQANKIGLFSQGNCPFCKVTSSFVIMLKENHTGTNEAADVFIYDQRQPLHQIEKQPDIPGDLIRSYRSALKVHQSNDPLATAVMSKRVLESVLKNFLGEDTNGLPLADRFKQLPSHIDLSKPISSLSHLIDRDSTLQQMLDLEHDLDDEMAELLMDLLNGLIEYLYVLPAKLEMTHGRIEEKL</sequence>
<accession>A0A1S2LV77</accession>
<keyword evidence="2" id="KW-1185">Reference proteome</keyword>
<evidence type="ECO:0008006" key="3">
    <source>
        <dbReference type="Google" id="ProtNLM"/>
    </source>
</evidence>
<name>A0A1S2LV77_9BACI</name>
<organism evidence="1 2">
    <name type="scientific">Anaerobacillus arseniciselenatis</name>
    <dbReference type="NCBI Taxonomy" id="85682"/>
    <lineage>
        <taxon>Bacteria</taxon>
        <taxon>Bacillati</taxon>
        <taxon>Bacillota</taxon>
        <taxon>Bacilli</taxon>
        <taxon>Bacillales</taxon>
        <taxon>Bacillaceae</taxon>
        <taxon>Anaerobacillus</taxon>
    </lineage>
</organism>
<gene>
    <name evidence="1" type="ORF">BKP35_00755</name>
</gene>
<comment type="caution">
    <text evidence="1">The sequence shown here is derived from an EMBL/GenBank/DDBJ whole genome shotgun (WGS) entry which is preliminary data.</text>
</comment>
<dbReference type="Proteomes" id="UP000180098">
    <property type="component" value="Unassembled WGS sequence"/>
</dbReference>
<evidence type="ECO:0000313" key="1">
    <source>
        <dbReference type="EMBL" id="OIJ15557.1"/>
    </source>
</evidence>
<reference evidence="1 2" key="1">
    <citation type="submission" date="2016-10" db="EMBL/GenBank/DDBJ databases">
        <title>Draft genome sequences of four alkaliphilic bacteria belonging to the Anaerobacillus genus.</title>
        <authorList>
            <person name="Bassil N.M."/>
            <person name="Lloyd J.R."/>
        </authorList>
    </citation>
    <scope>NUCLEOTIDE SEQUENCE [LARGE SCALE GENOMIC DNA]</scope>
    <source>
        <strain evidence="1 2">DSM 15340</strain>
    </source>
</reference>
<protein>
    <recommendedName>
        <fullName evidence="3">DUF4145 domain-containing protein</fullName>
    </recommendedName>
</protein>